<feature type="compositionally biased region" description="Basic and acidic residues" evidence="1">
    <location>
        <begin position="90"/>
        <end position="99"/>
    </location>
</feature>
<organism evidence="2">
    <name type="scientific">uncultured Rubrobacteraceae bacterium</name>
    <dbReference type="NCBI Taxonomy" id="349277"/>
    <lineage>
        <taxon>Bacteria</taxon>
        <taxon>Bacillati</taxon>
        <taxon>Actinomycetota</taxon>
        <taxon>Rubrobacteria</taxon>
        <taxon>Rubrobacterales</taxon>
        <taxon>Rubrobacteraceae</taxon>
        <taxon>environmental samples</taxon>
    </lineage>
</organism>
<accession>A0A6J4T163</accession>
<feature type="compositionally biased region" description="Basic residues" evidence="1">
    <location>
        <begin position="179"/>
        <end position="191"/>
    </location>
</feature>
<evidence type="ECO:0000313" key="2">
    <source>
        <dbReference type="EMBL" id="CAA9511182.1"/>
    </source>
</evidence>
<name>A0A6J4T163_9ACTN</name>
<evidence type="ECO:0000256" key="1">
    <source>
        <dbReference type="SAM" id="MobiDB-lite"/>
    </source>
</evidence>
<reference evidence="2" key="1">
    <citation type="submission" date="2020-02" db="EMBL/GenBank/DDBJ databases">
        <authorList>
            <person name="Meier V. D."/>
        </authorList>
    </citation>
    <scope>NUCLEOTIDE SEQUENCE</scope>
    <source>
        <strain evidence="2">AVDCRST_MAG12</strain>
    </source>
</reference>
<proteinExistence type="predicted"/>
<protein>
    <submittedName>
        <fullName evidence="2">Transcriptional regulator, AcrR family</fullName>
    </submittedName>
</protein>
<feature type="non-terminal residue" evidence="2">
    <location>
        <position position="191"/>
    </location>
</feature>
<dbReference type="AlphaFoldDB" id="A0A6J4T163"/>
<feature type="region of interest" description="Disordered" evidence="1">
    <location>
        <begin position="46"/>
        <end position="191"/>
    </location>
</feature>
<dbReference type="EMBL" id="CADCVK010000447">
    <property type="protein sequence ID" value="CAA9511182.1"/>
    <property type="molecule type" value="Genomic_DNA"/>
</dbReference>
<feature type="non-terminal residue" evidence="2">
    <location>
        <position position="1"/>
    </location>
</feature>
<gene>
    <name evidence="2" type="ORF">AVDCRST_MAG12-3233</name>
</gene>
<sequence length="191" mass="20959">AANKGVQAGSGARRGDGAVLAQGLRGDLDARPVGWHGHRARQLLRHLRRQTRPLPRGPRPLRGGADRLGRRGAGGVRHERHRGGLPAVDRGSRRVRAEEGMPAGQQRRRARATRSGGGREDLALRPAHRRGLYGCPRPRAGVGGDPRRRRPQSPRPFPREQPAWAARARQGGVGPPDARRRRPRRPRSPAL</sequence>